<dbReference type="Gene3D" id="3.40.50.620">
    <property type="entry name" value="HUPs"/>
    <property type="match status" value="2"/>
</dbReference>
<dbReference type="InterPro" id="IPR014729">
    <property type="entry name" value="Rossmann-like_a/b/a_fold"/>
</dbReference>
<dbReference type="Proteomes" id="UP000198858">
    <property type="component" value="Chromosome I"/>
</dbReference>
<dbReference type="PRINTS" id="PR01438">
    <property type="entry name" value="UNVRSLSTRESS"/>
</dbReference>
<dbReference type="PANTHER" id="PTHR46268">
    <property type="entry name" value="STRESS RESPONSE PROTEIN NHAX"/>
    <property type="match status" value="1"/>
</dbReference>
<dbReference type="CDD" id="cd00293">
    <property type="entry name" value="USP-like"/>
    <property type="match status" value="2"/>
</dbReference>
<gene>
    <name evidence="3" type="ORF">SAMN04488552_0405</name>
</gene>
<dbReference type="EMBL" id="LT629745">
    <property type="protein sequence ID" value="SDR67489.1"/>
    <property type="molecule type" value="Genomic_DNA"/>
</dbReference>
<dbReference type="SUPFAM" id="SSF52402">
    <property type="entry name" value="Adenine nucleotide alpha hydrolases-like"/>
    <property type="match status" value="2"/>
</dbReference>
<dbReference type="AlphaFoldDB" id="A0A1H1L0N9"/>
<dbReference type="Pfam" id="PF00582">
    <property type="entry name" value="Usp"/>
    <property type="match status" value="2"/>
</dbReference>
<keyword evidence="4" id="KW-1185">Reference proteome</keyword>
<reference evidence="3 4" key="1">
    <citation type="submission" date="2016-10" db="EMBL/GenBank/DDBJ databases">
        <authorList>
            <person name="Varghese N."/>
            <person name="Submissions S."/>
        </authorList>
    </citation>
    <scope>NUCLEOTIDE SEQUENCE [LARGE SCALE GENOMIC DNA]</scope>
    <source>
        <strain evidence="3 4">Mar_2010_102</strain>
    </source>
</reference>
<feature type="domain" description="UspA" evidence="2">
    <location>
        <begin position="1"/>
        <end position="146"/>
    </location>
</feature>
<dbReference type="InterPro" id="IPR006015">
    <property type="entry name" value="Universal_stress_UspA"/>
</dbReference>
<sequence length="283" mass="33190">MKSIILPTDFSENSINAIRYALHLFKDYKCTFYLLHTFTPTAYHSGKAFHNFTALELVHATRDVAVEKIKELRDTLKTEFKNPKHRLKWVVDFNLLISKIRSLVKEKNIDLIIMGTQGATGAREIFLGTQTMYTIKKVNRPVLAVPSGYVYKKPEEVLFATDYKILREEELLFLEFFTRLHSSRLHVLNVYTENLDEQQRANRKRLSEFLKDKEAVFHITEGKDIPEAIENFQKENNIDLIIMVHKKHGFFENILFKPVINELVYHTNTPFMVIPVREKKEGE</sequence>
<feature type="domain" description="UspA" evidence="2">
    <location>
        <begin position="195"/>
        <end position="275"/>
    </location>
</feature>
<dbReference type="RefSeq" id="WP_089661092.1">
    <property type="nucleotide sequence ID" value="NZ_LT629745.1"/>
</dbReference>
<evidence type="ECO:0000259" key="2">
    <source>
        <dbReference type="Pfam" id="PF00582"/>
    </source>
</evidence>
<dbReference type="PANTHER" id="PTHR46268:SF6">
    <property type="entry name" value="UNIVERSAL STRESS PROTEIN UP12"/>
    <property type="match status" value="1"/>
</dbReference>
<organism evidence="3 4">
    <name type="scientific">Christiangramia echinicola</name>
    <dbReference type="NCBI Taxonomy" id="279359"/>
    <lineage>
        <taxon>Bacteria</taxon>
        <taxon>Pseudomonadati</taxon>
        <taxon>Bacteroidota</taxon>
        <taxon>Flavobacteriia</taxon>
        <taxon>Flavobacteriales</taxon>
        <taxon>Flavobacteriaceae</taxon>
        <taxon>Christiangramia</taxon>
    </lineage>
</organism>
<evidence type="ECO:0000256" key="1">
    <source>
        <dbReference type="ARBA" id="ARBA00008791"/>
    </source>
</evidence>
<proteinExistence type="inferred from homology"/>
<dbReference type="InterPro" id="IPR006016">
    <property type="entry name" value="UspA"/>
</dbReference>
<protein>
    <submittedName>
        <fullName evidence="3">Nucleotide-binding universal stress protein, UspA family</fullName>
    </submittedName>
</protein>
<comment type="similarity">
    <text evidence="1">Belongs to the universal stress protein A family.</text>
</comment>
<name>A0A1H1L0N9_9FLAO</name>
<accession>A0A1H1L0N9</accession>
<evidence type="ECO:0000313" key="4">
    <source>
        <dbReference type="Proteomes" id="UP000198858"/>
    </source>
</evidence>
<dbReference type="STRING" id="1250231.SAMN04488552_0405"/>
<evidence type="ECO:0000313" key="3">
    <source>
        <dbReference type="EMBL" id="SDR67489.1"/>
    </source>
</evidence>